<dbReference type="InterPro" id="IPR012677">
    <property type="entry name" value="Nucleotide-bd_a/b_plait_sf"/>
</dbReference>
<accession>A0ABQ1XG53</accession>
<dbReference type="InterPro" id="IPR000504">
    <property type="entry name" value="RRM_dom"/>
</dbReference>
<comment type="caution">
    <text evidence="4">The sequence shown here is derived from an EMBL/GenBank/DDBJ whole genome shotgun (WGS) entry which is preliminary data.</text>
</comment>
<dbReference type="PROSITE" id="PS50102">
    <property type="entry name" value="RRM"/>
    <property type="match status" value="1"/>
</dbReference>
<evidence type="ECO:0000259" key="3">
    <source>
        <dbReference type="PROSITE" id="PS50102"/>
    </source>
</evidence>
<dbReference type="InterPro" id="IPR035979">
    <property type="entry name" value="RBD_domain_sf"/>
</dbReference>
<feature type="compositionally biased region" description="Polar residues" evidence="2">
    <location>
        <begin position="92"/>
        <end position="103"/>
    </location>
</feature>
<proteinExistence type="predicted"/>
<organism evidence="4 5">
    <name type="scientific">Pedobacter zeae</name>
    <dbReference type="NCBI Taxonomy" id="1737356"/>
    <lineage>
        <taxon>Bacteria</taxon>
        <taxon>Pseudomonadati</taxon>
        <taxon>Bacteroidota</taxon>
        <taxon>Sphingobacteriia</taxon>
        <taxon>Sphingobacteriales</taxon>
        <taxon>Sphingobacteriaceae</taxon>
        <taxon>Pedobacter</taxon>
    </lineage>
</organism>
<dbReference type="EMBL" id="BMHZ01000001">
    <property type="protein sequence ID" value="GGG91465.1"/>
    <property type="molecule type" value="Genomic_DNA"/>
</dbReference>
<dbReference type="SUPFAM" id="SSF54928">
    <property type="entry name" value="RNA-binding domain, RBD"/>
    <property type="match status" value="1"/>
</dbReference>
<evidence type="ECO:0000256" key="2">
    <source>
        <dbReference type="SAM" id="MobiDB-lite"/>
    </source>
</evidence>
<gene>
    <name evidence="4" type="ORF">GCM10007422_00420</name>
</gene>
<dbReference type="PANTHER" id="PTHR48025:SF1">
    <property type="entry name" value="RRM DOMAIN-CONTAINING PROTEIN"/>
    <property type="match status" value="1"/>
</dbReference>
<evidence type="ECO:0000256" key="1">
    <source>
        <dbReference type="ARBA" id="ARBA00022884"/>
    </source>
</evidence>
<protein>
    <recommendedName>
        <fullName evidence="3">RRM domain-containing protein</fullName>
    </recommendedName>
</protein>
<dbReference type="InterPro" id="IPR050502">
    <property type="entry name" value="Euk_RNA-bind_prot"/>
</dbReference>
<dbReference type="PANTHER" id="PTHR48025">
    <property type="entry name" value="OS02G0815200 PROTEIN"/>
    <property type="match status" value="1"/>
</dbReference>
<dbReference type="Pfam" id="PF00076">
    <property type="entry name" value="RRM_1"/>
    <property type="match status" value="1"/>
</dbReference>
<sequence length="112" mass="12601">MFSQTTELMVKIFIGGLPDNIQEMDLAILVSLHGRVETIKIVRDRATGKCKGYAFLEIYSLQDAKNIVSTLNGETFKGNVITVKVSEEQSTVKTAKPKNNQVFKSKRPRLQR</sequence>
<evidence type="ECO:0000313" key="5">
    <source>
        <dbReference type="Proteomes" id="UP000642938"/>
    </source>
</evidence>
<dbReference type="Proteomes" id="UP000642938">
    <property type="component" value="Unassembled WGS sequence"/>
</dbReference>
<evidence type="ECO:0000313" key="4">
    <source>
        <dbReference type="EMBL" id="GGG91465.1"/>
    </source>
</evidence>
<keyword evidence="5" id="KW-1185">Reference proteome</keyword>
<feature type="domain" description="RRM" evidence="3">
    <location>
        <begin position="10"/>
        <end position="88"/>
    </location>
</feature>
<reference evidence="5" key="1">
    <citation type="journal article" date="2019" name="Int. J. Syst. Evol. Microbiol.">
        <title>The Global Catalogue of Microorganisms (GCM) 10K type strain sequencing project: providing services to taxonomists for standard genome sequencing and annotation.</title>
        <authorList>
            <consortium name="The Broad Institute Genomics Platform"/>
            <consortium name="The Broad Institute Genome Sequencing Center for Infectious Disease"/>
            <person name="Wu L."/>
            <person name="Ma J."/>
        </authorList>
    </citation>
    <scope>NUCLEOTIDE SEQUENCE [LARGE SCALE GENOMIC DNA]</scope>
    <source>
        <strain evidence="5">CGMCC 1.15287</strain>
    </source>
</reference>
<dbReference type="Gene3D" id="3.30.70.330">
    <property type="match status" value="1"/>
</dbReference>
<name>A0ABQ1XG53_9SPHI</name>
<keyword evidence="1" id="KW-0694">RNA-binding</keyword>
<dbReference type="SMART" id="SM00360">
    <property type="entry name" value="RRM"/>
    <property type="match status" value="1"/>
</dbReference>
<feature type="region of interest" description="Disordered" evidence="2">
    <location>
        <begin position="92"/>
        <end position="112"/>
    </location>
</feature>